<evidence type="ECO:0000313" key="1">
    <source>
        <dbReference type="EMBL" id="KAA8517985.1"/>
    </source>
</evidence>
<evidence type="ECO:0000313" key="2">
    <source>
        <dbReference type="Proteomes" id="UP000325577"/>
    </source>
</evidence>
<organism evidence="1 2">
    <name type="scientific">Nyssa sinensis</name>
    <dbReference type="NCBI Taxonomy" id="561372"/>
    <lineage>
        <taxon>Eukaryota</taxon>
        <taxon>Viridiplantae</taxon>
        <taxon>Streptophyta</taxon>
        <taxon>Embryophyta</taxon>
        <taxon>Tracheophyta</taxon>
        <taxon>Spermatophyta</taxon>
        <taxon>Magnoliopsida</taxon>
        <taxon>eudicotyledons</taxon>
        <taxon>Gunneridae</taxon>
        <taxon>Pentapetalae</taxon>
        <taxon>asterids</taxon>
        <taxon>Cornales</taxon>
        <taxon>Nyssaceae</taxon>
        <taxon>Nyssa</taxon>
    </lineage>
</organism>
<proteinExistence type="predicted"/>
<dbReference type="Proteomes" id="UP000325577">
    <property type="component" value="Linkage Group LG7"/>
</dbReference>
<sequence>MTKPRPIGLLFHQLHIQFCPHLSAGFSYISFCVRTAVAALCVVDEALYLSTGFSAKLSHIQLRRRMPAF</sequence>
<dbReference type="EMBL" id="CM018050">
    <property type="protein sequence ID" value="KAA8517985.1"/>
    <property type="molecule type" value="Genomic_DNA"/>
</dbReference>
<keyword evidence="2" id="KW-1185">Reference proteome</keyword>
<gene>
    <name evidence="1" type="ORF">F0562_015459</name>
</gene>
<reference evidence="1 2" key="1">
    <citation type="submission" date="2019-09" db="EMBL/GenBank/DDBJ databases">
        <title>A chromosome-level genome assembly of the Chinese tupelo Nyssa sinensis.</title>
        <authorList>
            <person name="Yang X."/>
            <person name="Kang M."/>
            <person name="Yang Y."/>
            <person name="Xiong H."/>
            <person name="Wang M."/>
            <person name="Zhang Z."/>
            <person name="Wang Z."/>
            <person name="Wu H."/>
            <person name="Ma T."/>
            <person name="Liu J."/>
            <person name="Xi Z."/>
        </authorList>
    </citation>
    <scope>NUCLEOTIDE SEQUENCE [LARGE SCALE GENOMIC DNA]</scope>
    <source>
        <strain evidence="1">J267</strain>
        <tissue evidence="1">Leaf</tissue>
    </source>
</reference>
<accession>A0A5J4ZHG0</accession>
<name>A0A5J4ZHG0_9ASTE</name>
<protein>
    <submittedName>
        <fullName evidence="1">Uncharacterized protein</fullName>
    </submittedName>
</protein>
<dbReference type="AlphaFoldDB" id="A0A5J4ZHG0"/>